<keyword evidence="2 9" id="KW-0812">Transmembrane</keyword>
<organism evidence="11 12">
    <name type="scientific">Brassica napus</name>
    <name type="common">Rape</name>
    <dbReference type="NCBI Taxonomy" id="3708"/>
    <lineage>
        <taxon>Eukaryota</taxon>
        <taxon>Viridiplantae</taxon>
        <taxon>Streptophyta</taxon>
        <taxon>Embryophyta</taxon>
        <taxon>Tracheophyta</taxon>
        <taxon>Spermatophyta</taxon>
        <taxon>Magnoliopsida</taxon>
        <taxon>eudicotyledons</taxon>
        <taxon>Gunneridae</taxon>
        <taxon>Pentapetalae</taxon>
        <taxon>rosids</taxon>
        <taxon>malvids</taxon>
        <taxon>Brassicales</taxon>
        <taxon>Brassicaceae</taxon>
        <taxon>Brassiceae</taxon>
        <taxon>Brassica</taxon>
    </lineage>
</organism>
<evidence type="ECO:0000256" key="1">
    <source>
        <dbReference type="ARBA" id="ARBA00004308"/>
    </source>
</evidence>
<feature type="transmembrane region" description="Helical" evidence="9">
    <location>
        <begin position="309"/>
        <end position="332"/>
    </location>
</feature>
<dbReference type="EMBL" id="JAGKQM010000018">
    <property type="protein sequence ID" value="KAH0862994.1"/>
    <property type="molecule type" value="Genomic_DNA"/>
</dbReference>
<feature type="domain" description="Vacuolar sorting receptor thioredoxin-like" evidence="10">
    <location>
        <begin position="4"/>
        <end position="145"/>
    </location>
</feature>
<evidence type="ECO:0000256" key="7">
    <source>
        <dbReference type="ARBA" id="ARBA00023180"/>
    </source>
</evidence>
<accession>A0ABQ7Y5L6</accession>
<evidence type="ECO:0000256" key="5">
    <source>
        <dbReference type="ARBA" id="ARBA00022989"/>
    </source>
</evidence>
<name>A0ABQ7Y5L6_BRANA</name>
<protein>
    <recommendedName>
        <fullName evidence="10">Vacuolar sorting receptor thioredoxin-like domain-containing protein</fullName>
    </recommendedName>
</protein>
<keyword evidence="3" id="KW-0732">Signal</keyword>
<evidence type="ECO:0000256" key="2">
    <source>
        <dbReference type="ARBA" id="ARBA00022692"/>
    </source>
</evidence>
<keyword evidence="5 9" id="KW-1133">Transmembrane helix</keyword>
<dbReference type="Proteomes" id="UP000824890">
    <property type="component" value="Unassembled WGS sequence"/>
</dbReference>
<dbReference type="Gene3D" id="2.10.25.10">
    <property type="entry name" value="Laminin"/>
    <property type="match status" value="1"/>
</dbReference>
<comment type="subcellular location">
    <subcellularLocation>
        <location evidence="1">Endomembrane system</location>
    </subcellularLocation>
</comment>
<keyword evidence="4" id="KW-0677">Repeat</keyword>
<keyword evidence="12" id="KW-1185">Reference proteome</keyword>
<keyword evidence="7" id="KW-0325">Glycoprotein</keyword>
<dbReference type="PANTHER" id="PTHR22702:SF4">
    <property type="entry name" value="VACUOLAR-SORTING RECEPTOR 6-LIKE"/>
    <property type="match status" value="1"/>
</dbReference>
<evidence type="ECO:0000256" key="8">
    <source>
        <dbReference type="SAM" id="MobiDB-lite"/>
    </source>
</evidence>
<proteinExistence type="predicted"/>
<comment type="caution">
    <text evidence="11">The sequence shown here is derived from an EMBL/GenBank/DDBJ whole genome shotgun (WGS) entry which is preliminary data.</text>
</comment>
<dbReference type="PANTHER" id="PTHR22702">
    <property type="entry name" value="PROTEASE-ASSOCIATED DOMAIN-CONTAINING PROTEIN"/>
    <property type="match status" value="1"/>
</dbReference>
<dbReference type="Pfam" id="PF25011">
    <property type="entry name" value="VSR_TRX"/>
    <property type="match status" value="1"/>
</dbReference>
<gene>
    <name evidence="11" type="ORF">HID58_080205</name>
</gene>
<evidence type="ECO:0000256" key="6">
    <source>
        <dbReference type="ARBA" id="ARBA00023136"/>
    </source>
</evidence>
<evidence type="ECO:0000256" key="4">
    <source>
        <dbReference type="ARBA" id="ARBA00022737"/>
    </source>
</evidence>
<evidence type="ECO:0000313" key="12">
    <source>
        <dbReference type="Proteomes" id="UP000824890"/>
    </source>
</evidence>
<feature type="region of interest" description="Disordered" evidence="8">
    <location>
        <begin position="356"/>
        <end position="378"/>
    </location>
</feature>
<keyword evidence="6 9" id="KW-0472">Membrane</keyword>
<dbReference type="InterPro" id="IPR056858">
    <property type="entry name" value="VSR_TRX"/>
</dbReference>
<evidence type="ECO:0000259" key="10">
    <source>
        <dbReference type="Pfam" id="PF25011"/>
    </source>
</evidence>
<sequence length="378" mass="42255">MVFNQCKSQCINRGRYCAPDPEQDFGDGYDGKDIVFENLRQLCVHRVAKENSRSWVWWESHRGTMCSMKEKKYSTECAESVVKSLGLPLEKIKKCMGDPAVDVENEVLKAEQALRLGQGDRGDVTILPTLIINNAQYRGKLERNAASRKEPNLGSVKVEVKPIPQILNTNECLEANGGCWQDKKSNVTACKDTFRGRVCKCPVVNGVRMFIKEMAILHVSLSLLDLNVINSPYGPAICSINQGGCWSEIRKGETFLACLNSEASGGRRPPGFKGDGLKCEDIDECKEKSACQCDGCKCKNKWERSGSRIGWFFTFVILPAVAGICVAGYVFYKYRLRSYMDSEIMTIMSQYMPLDSQNTNDPMTGEPQQQQLRLTSAA</sequence>
<reference evidence="11 12" key="1">
    <citation type="submission" date="2021-05" db="EMBL/GenBank/DDBJ databases">
        <title>Genome Assembly of Synthetic Allotetraploid Brassica napus Reveals Homoeologous Exchanges between Subgenomes.</title>
        <authorList>
            <person name="Davis J.T."/>
        </authorList>
    </citation>
    <scope>NUCLEOTIDE SEQUENCE [LARGE SCALE GENOMIC DNA]</scope>
    <source>
        <strain evidence="12">cv. Da-Ae</strain>
        <tissue evidence="11">Seedling</tissue>
    </source>
</reference>
<evidence type="ECO:0000256" key="9">
    <source>
        <dbReference type="SAM" id="Phobius"/>
    </source>
</evidence>
<evidence type="ECO:0000313" key="11">
    <source>
        <dbReference type="EMBL" id="KAH0862994.1"/>
    </source>
</evidence>
<evidence type="ECO:0000256" key="3">
    <source>
        <dbReference type="ARBA" id="ARBA00022729"/>
    </source>
</evidence>